<dbReference type="PROSITE" id="PS00086">
    <property type="entry name" value="CYTOCHROME_P450"/>
    <property type="match status" value="1"/>
</dbReference>
<keyword evidence="6 13" id="KW-0479">Metal-binding</keyword>
<dbReference type="EMBL" id="OV725080">
    <property type="protein sequence ID" value="CAH1400189.1"/>
    <property type="molecule type" value="Genomic_DNA"/>
</dbReference>
<dbReference type="InterPro" id="IPR050476">
    <property type="entry name" value="Insect_CytP450_Detox"/>
</dbReference>
<keyword evidence="11 14" id="KW-0503">Monooxygenase</keyword>
<feature type="binding site" description="axial binding residue" evidence="13">
    <location>
        <position position="445"/>
    </location>
    <ligand>
        <name>heme</name>
        <dbReference type="ChEBI" id="CHEBI:30413"/>
    </ligand>
    <ligandPart>
        <name>Fe</name>
        <dbReference type="ChEBI" id="CHEBI:18248"/>
    </ligandPart>
</feature>
<dbReference type="PANTHER" id="PTHR24292">
    <property type="entry name" value="CYTOCHROME P450"/>
    <property type="match status" value="1"/>
</dbReference>
<evidence type="ECO:0000256" key="7">
    <source>
        <dbReference type="ARBA" id="ARBA00022824"/>
    </source>
</evidence>
<name>A0A9P0HE70_NEZVI</name>
<dbReference type="PRINTS" id="PR00463">
    <property type="entry name" value="EP450I"/>
</dbReference>
<evidence type="ECO:0000256" key="5">
    <source>
        <dbReference type="ARBA" id="ARBA00022617"/>
    </source>
</evidence>
<keyword evidence="5 13" id="KW-0349">Heme</keyword>
<dbReference type="GO" id="GO:0016705">
    <property type="term" value="F:oxidoreductase activity, acting on paired donors, with incorporation or reduction of molecular oxygen"/>
    <property type="evidence" value="ECO:0007669"/>
    <property type="project" value="InterPro"/>
</dbReference>
<evidence type="ECO:0000256" key="4">
    <source>
        <dbReference type="ARBA" id="ARBA00010617"/>
    </source>
</evidence>
<dbReference type="Proteomes" id="UP001152798">
    <property type="component" value="Chromosome 4"/>
</dbReference>
<reference evidence="15" key="1">
    <citation type="submission" date="2022-01" db="EMBL/GenBank/DDBJ databases">
        <authorList>
            <person name="King R."/>
        </authorList>
    </citation>
    <scope>NUCLEOTIDE SEQUENCE</scope>
</reference>
<keyword evidence="8" id="KW-0492">Microsome</keyword>
<evidence type="ECO:0000313" key="16">
    <source>
        <dbReference type="Proteomes" id="UP001152798"/>
    </source>
</evidence>
<proteinExistence type="inferred from homology"/>
<dbReference type="SUPFAM" id="SSF48264">
    <property type="entry name" value="Cytochrome P450"/>
    <property type="match status" value="1"/>
</dbReference>
<evidence type="ECO:0000256" key="2">
    <source>
        <dbReference type="ARBA" id="ARBA00004174"/>
    </source>
</evidence>
<keyword evidence="9 14" id="KW-0560">Oxidoreductase</keyword>
<evidence type="ECO:0000256" key="14">
    <source>
        <dbReference type="RuleBase" id="RU000461"/>
    </source>
</evidence>
<evidence type="ECO:0000256" key="13">
    <source>
        <dbReference type="PIRSR" id="PIRSR602401-1"/>
    </source>
</evidence>
<dbReference type="PRINTS" id="PR00385">
    <property type="entry name" value="P450"/>
</dbReference>
<evidence type="ECO:0000256" key="8">
    <source>
        <dbReference type="ARBA" id="ARBA00022848"/>
    </source>
</evidence>
<gene>
    <name evidence="15" type="ORF">NEZAVI_LOCUS9484</name>
</gene>
<dbReference type="InterPro" id="IPR017972">
    <property type="entry name" value="Cyt_P450_CS"/>
</dbReference>
<evidence type="ECO:0000256" key="6">
    <source>
        <dbReference type="ARBA" id="ARBA00022723"/>
    </source>
</evidence>
<dbReference type="GO" id="GO:0005789">
    <property type="term" value="C:endoplasmic reticulum membrane"/>
    <property type="evidence" value="ECO:0007669"/>
    <property type="project" value="UniProtKB-SubCell"/>
</dbReference>
<dbReference type="GO" id="GO:0004497">
    <property type="term" value="F:monooxygenase activity"/>
    <property type="evidence" value="ECO:0007669"/>
    <property type="project" value="UniProtKB-KW"/>
</dbReference>
<dbReference type="CDD" id="cd11056">
    <property type="entry name" value="CYP6-like"/>
    <property type="match status" value="1"/>
</dbReference>
<dbReference type="GO" id="GO:0020037">
    <property type="term" value="F:heme binding"/>
    <property type="evidence" value="ECO:0007669"/>
    <property type="project" value="InterPro"/>
</dbReference>
<accession>A0A9P0HE70</accession>
<dbReference type="InterPro" id="IPR036396">
    <property type="entry name" value="Cyt_P450_sf"/>
</dbReference>
<protein>
    <recommendedName>
        <fullName evidence="17">Cytochrome P450</fullName>
    </recommendedName>
</protein>
<evidence type="ECO:0000256" key="12">
    <source>
        <dbReference type="ARBA" id="ARBA00023136"/>
    </source>
</evidence>
<dbReference type="Gene3D" id="1.10.630.10">
    <property type="entry name" value="Cytochrome P450"/>
    <property type="match status" value="1"/>
</dbReference>
<dbReference type="Pfam" id="PF00067">
    <property type="entry name" value="p450"/>
    <property type="match status" value="1"/>
</dbReference>
<organism evidence="15 16">
    <name type="scientific">Nezara viridula</name>
    <name type="common">Southern green stink bug</name>
    <name type="synonym">Cimex viridulus</name>
    <dbReference type="NCBI Taxonomy" id="85310"/>
    <lineage>
        <taxon>Eukaryota</taxon>
        <taxon>Metazoa</taxon>
        <taxon>Ecdysozoa</taxon>
        <taxon>Arthropoda</taxon>
        <taxon>Hexapoda</taxon>
        <taxon>Insecta</taxon>
        <taxon>Pterygota</taxon>
        <taxon>Neoptera</taxon>
        <taxon>Paraneoptera</taxon>
        <taxon>Hemiptera</taxon>
        <taxon>Heteroptera</taxon>
        <taxon>Panheteroptera</taxon>
        <taxon>Pentatomomorpha</taxon>
        <taxon>Pentatomoidea</taxon>
        <taxon>Pentatomidae</taxon>
        <taxon>Pentatominae</taxon>
        <taxon>Nezara</taxon>
    </lineage>
</organism>
<dbReference type="PANTHER" id="PTHR24292:SF54">
    <property type="entry name" value="CYP9F3-RELATED"/>
    <property type="match status" value="1"/>
</dbReference>
<dbReference type="FunFam" id="1.10.630.10:FF:000042">
    <property type="entry name" value="Cytochrome P450"/>
    <property type="match status" value="1"/>
</dbReference>
<comment type="similarity">
    <text evidence="4 14">Belongs to the cytochrome P450 family.</text>
</comment>
<comment type="subcellular location">
    <subcellularLocation>
        <location evidence="3">Endoplasmic reticulum membrane</location>
        <topology evidence="3">Peripheral membrane protein</topology>
    </subcellularLocation>
    <subcellularLocation>
        <location evidence="2">Microsome membrane</location>
        <topology evidence="2">Peripheral membrane protein</topology>
    </subcellularLocation>
</comment>
<keyword evidence="7" id="KW-0256">Endoplasmic reticulum</keyword>
<comment type="cofactor">
    <cofactor evidence="1 13">
        <name>heme</name>
        <dbReference type="ChEBI" id="CHEBI:30413"/>
    </cofactor>
</comment>
<evidence type="ECO:0000256" key="10">
    <source>
        <dbReference type="ARBA" id="ARBA00023004"/>
    </source>
</evidence>
<keyword evidence="12" id="KW-0472">Membrane</keyword>
<dbReference type="InterPro" id="IPR001128">
    <property type="entry name" value="Cyt_P450"/>
</dbReference>
<dbReference type="OrthoDB" id="2789670at2759"/>
<evidence type="ECO:0000256" key="9">
    <source>
        <dbReference type="ARBA" id="ARBA00023002"/>
    </source>
</evidence>
<dbReference type="InterPro" id="IPR002401">
    <property type="entry name" value="Cyt_P450_E_grp-I"/>
</dbReference>
<evidence type="ECO:0000256" key="3">
    <source>
        <dbReference type="ARBA" id="ARBA00004406"/>
    </source>
</evidence>
<evidence type="ECO:0000256" key="1">
    <source>
        <dbReference type="ARBA" id="ARBA00001971"/>
    </source>
</evidence>
<dbReference type="AlphaFoldDB" id="A0A9P0HE70"/>
<dbReference type="GO" id="GO:0005506">
    <property type="term" value="F:iron ion binding"/>
    <property type="evidence" value="ECO:0007669"/>
    <property type="project" value="InterPro"/>
</dbReference>
<evidence type="ECO:0008006" key="17">
    <source>
        <dbReference type="Google" id="ProtNLM"/>
    </source>
</evidence>
<sequence>MFMTIYLVALAFFLLYKFWTSNYSYWKDRDIPHIPPVFPFGSSRDLALQRGFQGDIWSELYRKCSSQPFFGVHIMRTPFLVMRDPEMIRFVLASSFFNFRDRQPFKRSREPLTHHLFNLEGEQWRALRTKLTATFTSGKLRGMFPLFLSCSESLDSILQTNVNKVIDVKDITARFSTDIIGSCAFGMDMDSISNPNSEFRKIGIEIFKLKNSTRIKLALVNTFPDIMKLFSPRFTPKSVEKFILRAVSGTIEHRLRYGIKRKDFIDLLMILKYMNGDKKKSDDIPKLNLNDMTMEMMAAQCFVFFTAGFETSGSVQSCCLYELALNQNIQNRVQKEIDHMTEHYGGLTYEAVHKMVFLDMVIAETMRKYPTLPSLTRFSTERTVLPSGHVIDKGVRVLIPVWALHRDPLLFPEPEKFDPERFSDGNMALIKPFSYLPFGEGPRMCIGKRFGLLQTKMGLITVLKKYRVEPTSKTEIPLDFSPKCILITATEGPIHLRLVERTDHCPS</sequence>
<evidence type="ECO:0000256" key="11">
    <source>
        <dbReference type="ARBA" id="ARBA00023033"/>
    </source>
</evidence>
<evidence type="ECO:0000313" key="15">
    <source>
        <dbReference type="EMBL" id="CAH1400189.1"/>
    </source>
</evidence>
<keyword evidence="16" id="KW-1185">Reference proteome</keyword>
<keyword evidence="10 13" id="KW-0408">Iron</keyword>